<evidence type="ECO:0000313" key="1">
    <source>
        <dbReference type="EMBL" id="KKL14269.1"/>
    </source>
</evidence>
<sequence length="163" mass="19343">MIRHKNVEHIFTLESQLVKKLSIKRNSIPSKIKSHFIKLIIELIKEIKNEFNAFSYFHLRYILNLKHNQIKVENRLKTIIKGTHKYFDEDRAKYLFNVIFDSLDSIGGGTINHIYKKYHLYLPNYKDSIFEDTEHFCSRFKTGNKNNIQKIAEDIIKGKISQG</sequence>
<dbReference type="AlphaFoldDB" id="A0A0F9AXD2"/>
<gene>
    <name evidence="1" type="ORF">LCGC14_2517390</name>
</gene>
<reference evidence="1" key="1">
    <citation type="journal article" date="2015" name="Nature">
        <title>Complex archaea that bridge the gap between prokaryotes and eukaryotes.</title>
        <authorList>
            <person name="Spang A."/>
            <person name="Saw J.H."/>
            <person name="Jorgensen S.L."/>
            <person name="Zaremba-Niedzwiedzka K."/>
            <person name="Martijn J."/>
            <person name="Lind A.E."/>
            <person name="van Eijk R."/>
            <person name="Schleper C."/>
            <person name="Guy L."/>
            <person name="Ettema T.J."/>
        </authorList>
    </citation>
    <scope>NUCLEOTIDE SEQUENCE</scope>
</reference>
<protein>
    <submittedName>
        <fullName evidence="1">Uncharacterized protein</fullName>
    </submittedName>
</protein>
<accession>A0A0F9AXD2</accession>
<organism evidence="1">
    <name type="scientific">marine sediment metagenome</name>
    <dbReference type="NCBI Taxonomy" id="412755"/>
    <lineage>
        <taxon>unclassified sequences</taxon>
        <taxon>metagenomes</taxon>
        <taxon>ecological metagenomes</taxon>
    </lineage>
</organism>
<proteinExistence type="predicted"/>
<name>A0A0F9AXD2_9ZZZZ</name>
<comment type="caution">
    <text evidence="1">The sequence shown here is derived from an EMBL/GenBank/DDBJ whole genome shotgun (WGS) entry which is preliminary data.</text>
</comment>
<dbReference type="EMBL" id="LAZR01040524">
    <property type="protein sequence ID" value="KKL14269.1"/>
    <property type="molecule type" value="Genomic_DNA"/>
</dbReference>
<feature type="non-terminal residue" evidence="1">
    <location>
        <position position="163"/>
    </location>
</feature>